<dbReference type="GO" id="GO:0017116">
    <property type="term" value="F:single-stranded DNA helicase activity"/>
    <property type="evidence" value="ECO:0007669"/>
    <property type="project" value="TreeGrafter"/>
</dbReference>
<evidence type="ECO:0000259" key="3">
    <source>
        <dbReference type="Pfam" id="PF17207"/>
    </source>
</evidence>
<dbReference type="GO" id="GO:0003688">
    <property type="term" value="F:DNA replication origin binding"/>
    <property type="evidence" value="ECO:0007669"/>
    <property type="project" value="UniProtKB-UniRule"/>
</dbReference>
<dbReference type="InterPro" id="IPR008048">
    <property type="entry name" value="MCM5"/>
</dbReference>
<accession>A0A8D8LI28</accession>
<dbReference type="GO" id="GO:0016787">
    <property type="term" value="F:hydrolase activity"/>
    <property type="evidence" value="ECO:0007669"/>
    <property type="project" value="UniProtKB-KW"/>
</dbReference>
<comment type="subcellular location">
    <subcellularLocation>
        <location evidence="2">Nucleus</location>
    </subcellularLocation>
</comment>
<evidence type="ECO:0000313" key="4">
    <source>
        <dbReference type="EMBL" id="CAG6611084.1"/>
    </source>
</evidence>
<sequence>MYKYPTEPLPIFEEAAKEVADEVTSPRPEGEEKVEDIQIMLSSDAIPDNLRNLKTEIVSKLVKLPGIIVSASAIRAKATNISIQCRTCRNIIPNLPVKPGLEGYALPTKCNTEQAVY</sequence>
<dbReference type="PRINTS" id="PR01661">
    <property type="entry name" value="MCMPROTEIN5"/>
</dbReference>
<dbReference type="PANTHER" id="PTHR11630">
    <property type="entry name" value="DNA REPLICATION LICENSING FACTOR MCM FAMILY MEMBER"/>
    <property type="match status" value="1"/>
</dbReference>
<dbReference type="EMBL" id="HBUF01020688">
    <property type="protein sequence ID" value="CAG6611084.1"/>
    <property type="molecule type" value="Transcribed_RNA"/>
</dbReference>
<dbReference type="GO" id="GO:0005634">
    <property type="term" value="C:nucleus"/>
    <property type="evidence" value="ECO:0007669"/>
    <property type="project" value="UniProtKB-SubCell"/>
</dbReference>
<comment type="catalytic activity">
    <reaction evidence="1">
        <text>ATP + H2O = ADP + phosphate + H(+)</text>
        <dbReference type="Rhea" id="RHEA:13065"/>
        <dbReference type="ChEBI" id="CHEBI:15377"/>
        <dbReference type="ChEBI" id="CHEBI:15378"/>
        <dbReference type="ChEBI" id="CHEBI:30616"/>
        <dbReference type="ChEBI" id="CHEBI:43474"/>
        <dbReference type="ChEBI" id="CHEBI:456216"/>
        <dbReference type="EC" id="3.6.4.12"/>
    </reaction>
    <physiologicalReaction direction="left-to-right" evidence="1">
        <dbReference type="Rhea" id="RHEA:13066"/>
    </physiologicalReaction>
</comment>
<keyword evidence="2" id="KW-0131">Cell cycle</keyword>
<comment type="subunit">
    <text evidence="2">Component of the MCM2-7 complex.</text>
</comment>
<comment type="similarity">
    <text evidence="2">Belongs to the MCM family.</text>
</comment>
<keyword evidence="2" id="KW-0378">Hydrolase</keyword>
<keyword evidence="2" id="KW-0238">DNA-binding</keyword>
<dbReference type="Pfam" id="PF17207">
    <property type="entry name" value="MCM_OB"/>
    <property type="match status" value="1"/>
</dbReference>
<dbReference type="GO" id="GO:0043138">
    <property type="term" value="F:3'-5' DNA helicase activity"/>
    <property type="evidence" value="ECO:0007669"/>
    <property type="project" value="TreeGrafter"/>
</dbReference>
<dbReference type="GO" id="GO:0042555">
    <property type="term" value="C:MCM complex"/>
    <property type="evidence" value="ECO:0007669"/>
    <property type="project" value="UniProtKB-UniRule"/>
</dbReference>
<dbReference type="GO" id="GO:0006270">
    <property type="term" value="P:DNA replication initiation"/>
    <property type="evidence" value="ECO:0007669"/>
    <property type="project" value="UniProtKB-UniRule"/>
</dbReference>
<protein>
    <recommendedName>
        <fullName evidence="2">DNA replication licensing factor MCM5</fullName>
        <ecNumber evidence="2">3.6.4.12</ecNumber>
    </recommendedName>
</protein>
<dbReference type="GO" id="GO:0000727">
    <property type="term" value="P:double-strand break repair via break-induced replication"/>
    <property type="evidence" value="ECO:0007669"/>
    <property type="project" value="TreeGrafter"/>
</dbReference>
<dbReference type="Gene3D" id="2.40.50.140">
    <property type="entry name" value="Nucleic acid-binding proteins"/>
    <property type="match status" value="1"/>
</dbReference>
<keyword evidence="2" id="KW-0539">Nucleus</keyword>
<keyword evidence="2" id="KW-0067">ATP-binding</keyword>
<reference evidence="4" key="1">
    <citation type="submission" date="2021-05" db="EMBL/GenBank/DDBJ databases">
        <authorList>
            <person name="Alioto T."/>
            <person name="Alioto T."/>
            <person name="Gomez Garrido J."/>
        </authorList>
    </citation>
    <scope>NUCLEOTIDE SEQUENCE</scope>
</reference>
<keyword evidence="2" id="KW-0547">Nucleotide-binding</keyword>
<dbReference type="InterPro" id="IPR033762">
    <property type="entry name" value="MCM_OB"/>
</dbReference>
<dbReference type="GO" id="GO:0003697">
    <property type="term" value="F:single-stranded DNA binding"/>
    <property type="evidence" value="ECO:0007669"/>
    <property type="project" value="TreeGrafter"/>
</dbReference>
<dbReference type="PANTHER" id="PTHR11630:SF42">
    <property type="entry name" value="DNA REPLICATION LICENSING FACTOR MCM5"/>
    <property type="match status" value="1"/>
</dbReference>
<comment type="function">
    <text evidence="2">Acts as component of the MCM2-7 complex (MCM complex) which is the replicative helicase essential for 'once per cell cycle' DNA replication initiation and elongation in eukaryotic cells. The active ATPase sites in the MCM2-7 ring are formed through the interaction surfaces of two neighboring subunits such that a critical structure of a conserved arginine finger motif is provided in trans relative to the ATP-binding site of the Walker A box of the adjacent subunit. The six ATPase active sites, however, are likely to contribute differentially to the complex helicase activity.</text>
</comment>
<dbReference type="Gene3D" id="2.20.28.10">
    <property type="match status" value="1"/>
</dbReference>
<organism evidence="4">
    <name type="scientific">Cacopsylla melanoneura</name>
    <dbReference type="NCBI Taxonomy" id="428564"/>
    <lineage>
        <taxon>Eukaryota</taxon>
        <taxon>Metazoa</taxon>
        <taxon>Ecdysozoa</taxon>
        <taxon>Arthropoda</taxon>
        <taxon>Hexapoda</taxon>
        <taxon>Insecta</taxon>
        <taxon>Pterygota</taxon>
        <taxon>Neoptera</taxon>
        <taxon>Paraneoptera</taxon>
        <taxon>Hemiptera</taxon>
        <taxon>Sternorrhyncha</taxon>
        <taxon>Psylloidea</taxon>
        <taxon>Psyllidae</taxon>
        <taxon>Psyllinae</taxon>
        <taxon>Cacopsylla</taxon>
    </lineage>
</organism>
<keyword evidence="2" id="KW-0347">Helicase</keyword>
<proteinExistence type="inferred from homology"/>
<dbReference type="SUPFAM" id="SSF50249">
    <property type="entry name" value="Nucleic acid-binding proteins"/>
    <property type="match status" value="1"/>
</dbReference>
<dbReference type="GO" id="GO:0005524">
    <property type="term" value="F:ATP binding"/>
    <property type="evidence" value="ECO:0007669"/>
    <property type="project" value="UniProtKB-UniRule"/>
</dbReference>
<evidence type="ECO:0000256" key="1">
    <source>
        <dbReference type="ARBA" id="ARBA00048432"/>
    </source>
</evidence>
<dbReference type="AlphaFoldDB" id="A0A8D8LI28"/>
<keyword evidence="2" id="KW-0235">DNA replication</keyword>
<dbReference type="EC" id="3.6.4.12" evidence="2"/>
<dbReference type="InterPro" id="IPR012340">
    <property type="entry name" value="NA-bd_OB-fold"/>
</dbReference>
<name>A0A8D8LI28_9HEMI</name>
<evidence type="ECO:0000256" key="2">
    <source>
        <dbReference type="RuleBase" id="RU368063"/>
    </source>
</evidence>
<dbReference type="InterPro" id="IPR031327">
    <property type="entry name" value="MCM"/>
</dbReference>
<feature type="domain" description="MCM OB" evidence="3">
    <location>
        <begin position="50"/>
        <end position="113"/>
    </location>
</feature>